<accession>A0ABW5TWX8</accession>
<keyword evidence="1" id="KW-0472">Membrane</keyword>
<organism evidence="2 3">
    <name type="scientific">Sulfitobacter aestuarii</name>
    <dbReference type="NCBI Taxonomy" id="2161676"/>
    <lineage>
        <taxon>Bacteria</taxon>
        <taxon>Pseudomonadati</taxon>
        <taxon>Pseudomonadota</taxon>
        <taxon>Alphaproteobacteria</taxon>
        <taxon>Rhodobacterales</taxon>
        <taxon>Roseobacteraceae</taxon>
        <taxon>Sulfitobacter</taxon>
    </lineage>
</organism>
<dbReference type="PANTHER" id="PTHR15887:SF1">
    <property type="entry name" value="TRANSMEMBRANE PROTEIN 69"/>
    <property type="match status" value="1"/>
</dbReference>
<keyword evidence="1" id="KW-0812">Transmembrane</keyword>
<gene>
    <name evidence="2" type="ORF">ACFSUD_01070</name>
</gene>
<protein>
    <submittedName>
        <fullName evidence="2">DUF3429 domain-containing protein</fullName>
    </submittedName>
</protein>
<feature type="transmembrane region" description="Helical" evidence="1">
    <location>
        <begin position="12"/>
        <end position="34"/>
    </location>
</feature>
<feature type="transmembrane region" description="Helical" evidence="1">
    <location>
        <begin position="137"/>
        <end position="155"/>
    </location>
</feature>
<dbReference type="RefSeq" id="WP_386370609.1">
    <property type="nucleotide sequence ID" value="NZ_JBHUMP010000001.1"/>
</dbReference>
<dbReference type="EMBL" id="JBHUMP010000001">
    <property type="protein sequence ID" value="MFD2738152.1"/>
    <property type="molecule type" value="Genomic_DNA"/>
</dbReference>
<dbReference type="Pfam" id="PF11911">
    <property type="entry name" value="DUF3429"/>
    <property type="match status" value="1"/>
</dbReference>
<dbReference type="Proteomes" id="UP001597474">
    <property type="component" value="Unassembled WGS sequence"/>
</dbReference>
<evidence type="ECO:0000313" key="3">
    <source>
        <dbReference type="Proteomes" id="UP001597474"/>
    </source>
</evidence>
<proteinExistence type="predicted"/>
<name>A0ABW5TWX8_9RHOB</name>
<keyword evidence="1" id="KW-1133">Transmembrane helix</keyword>
<feature type="transmembrane region" description="Helical" evidence="1">
    <location>
        <begin position="82"/>
        <end position="100"/>
    </location>
</feature>
<sequence>MFLAPLKRVPAPALILGFAGLLPFLWAAMLLLGVDGGISGRLPRALGTDGRLVMLRYGSVILPFMSGVLWGFATRARGTRAAAAYALSTLPALWWFFAPGAGPSSALLNLMSGFAGLLILDFAFWRWSLAPSWWMALRLPLSIVVLACLGLALWLT</sequence>
<evidence type="ECO:0000256" key="1">
    <source>
        <dbReference type="SAM" id="Phobius"/>
    </source>
</evidence>
<keyword evidence="3" id="KW-1185">Reference proteome</keyword>
<dbReference type="PANTHER" id="PTHR15887">
    <property type="entry name" value="TRANSMEMBRANE PROTEIN 69"/>
    <property type="match status" value="1"/>
</dbReference>
<reference evidence="3" key="1">
    <citation type="journal article" date="2019" name="Int. J. Syst. Evol. Microbiol.">
        <title>The Global Catalogue of Microorganisms (GCM) 10K type strain sequencing project: providing services to taxonomists for standard genome sequencing and annotation.</title>
        <authorList>
            <consortium name="The Broad Institute Genomics Platform"/>
            <consortium name="The Broad Institute Genome Sequencing Center for Infectious Disease"/>
            <person name="Wu L."/>
            <person name="Ma J."/>
        </authorList>
    </citation>
    <scope>NUCLEOTIDE SEQUENCE [LARGE SCALE GENOMIC DNA]</scope>
    <source>
        <strain evidence="3">TISTR 2562</strain>
    </source>
</reference>
<feature type="transmembrane region" description="Helical" evidence="1">
    <location>
        <begin position="106"/>
        <end position="125"/>
    </location>
</feature>
<evidence type="ECO:0000313" key="2">
    <source>
        <dbReference type="EMBL" id="MFD2738152.1"/>
    </source>
</evidence>
<dbReference type="InterPro" id="IPR021836">
    <property type="entry name" value="DUF3429"/>
</dbReference>
<comment type="caution">
    <text evidence="2">The sequence shown here is derived from an EMBL/GenBank/DDBJ whole genome shotgun (WGS) entry which is preliminary data.</text>
</comment>
<feature type="transmembrane region" description="Helical" evidence="1">
    <location>
        <begin position="54"/>
        <end position="73"/>
    </location>
</feature>